<dbReference type="SMART" id="SM00052">
    <property type="entry name" value="EAL"/>
    <property type="match status" value="1"/>
</dbReference>
<dbReference type="Proteomes" id="UP001205601">
    <property type="component" value="Unassembled WGS sequence"/>
</dbReference>
<dbReference type="SUPFAM" id="SSF141868">
    <property type="entry name" value="EAL domain-like"/>
    <property type="match status" value="1"/>
</dbReference>
<gene>
    <name evidence="2" type="ORF">N5I32_15935</name>
</gene>
<accession>A0ABT2NPZ8</accession>
<comment type="caution">
    <text evidence="2">The sequence shown here is derived from an EMBL/GenBank/DDBJ whole genome shotgun (WGS) entry which is preliminary data.</text>
</comment>
<dbReference type="Gene3D" id="3.20.20.450">
    <property type="entry name" value="EAL domain"/>
    <property type="match status" value="1"/>
</dbReference>
<dbReference type="PANTHER" id="PTHR33121">
    <property type="entry name" value="CYCLIC DI-GMP PHOSPHODIESTERASE PDEF"/>
    <property type="match status" value="1"/>
</dbReference>
<evidence type="ECO:0000313" key="2">
    <source>
        <dbReference type="EMBL" id="MCT8331008.1"/>
    </source>
</evidence>
<dbReference type="RefSeq" id="WP_261496903.1">
    <property type="nucleotide sequence ID" value="NZ_JAOCQF010000003.1"/>
</dbReference>
<protein>
    <submittedName>
        <fullName evidence="2">EAL domain-containing protein</fullName>
    </submittedName>
</protein>
<dbReference type="InterPro" id="IPR001633">
    <property type="entry name" value="EAL_dom"/>
</dbReference>
<proteinExistence type="predicted"/>
<keyword evidence="3" id="KW-1185">Reference proteome</keyword>
<name>A0ABT2NPZ8_9RHOB</name>
<dbReference type="PROSITE" id="PS50883">
    <property type="entry name" value="EAL"/>
    <property type="match status" value="1"/>
</dbReference>
<dbReference type="EMBL" id="JAOCQF010000003">
    <property type="protein sequence ID" value="MCT8331008.1"/>
    <property type="molecule type" value="Genomic_DNA"/>
</dbReference>
<dbReference type="CDD" id="cd01948">
    <property type="entry name" value="EAL"/>
    <property type="match status" value="1"/>
</dbReference>
<dbReference type="InterPro" id="IPR050706">
    <property type="entry name" value="Cyclic-di-GMP_PDE-like"/>
</dbReference>
<reference evidence="3" key="1">
    <citation type="submission" date="2023-07" db="EMBL/GenBank/DDBJ databases">
        <title>Defluviimonas sediminis sp. nov., isolated from mangrove sediment.</title>
        <authorList>
            <person name="Liu L."/>
            <person name="Li J."/>
            <person name="Huang Y."/>
            <person name="Pan J."/>
            <person name="Li M."/>
        </authorList>
    </citation>
    <scope>NUCLEOTIDE SEQUENCE [LARGE SCALE GENOMIC DNA]</scope>
    <source>
        <strain evidence="3">FT324</strain>
    </source>
</reference>
<organism evidence="2 3">
    <name type="scientific">Albidovulum sediminis</name>
    <dbReference type="NCBI Taxonomy" id="3066345"/>
    <lineage>
        <taxon>Bacteria</taxon>
        <taxon>Pseudomonadati</taxon>
        <taxon>Pseudomonadota</taxon>
        <taxon>Alphaproteobacteria</taxon>
        <taxon>Rhodobacterales</taxon>
        <taxon>Paracoccaceae</taxon>
        <taxon>Albidovulum</taxon>
    </lineage>
</organism>
<dbReference type="InterPro" id="IPR035919">
    <property type="entry name" value="EAL_sf"/>
</dbReference>
<sequence length="283" mass="31284">MRKGRTNRSGLDPAGESPLNAAVAARDRNAIQMVQTAVDRKEVMLAFQPVVPASDPGRPAFHEALIRILDDTGRIIPARDFIDAIETSELGRKIDCLALEMGLAELRAVPGLRLSVNMSARSIGYPQWMRLLQRGLADDPTTGERLILEITEASAMVVPDIVMVFMRDLQQQGLAFALDDFGAGFTSIRYLRDFYFDILKIDGQFIRGVAGNRDNQCLTRALLDIAHHFDMFAVAESVEDARDATYLAGIGMDCLQGYHFGAPVVHPPWRQAEKGRRRALTSG</sequence>
<feature type="domain" description="EAL" evidence="1">
    <location>
        <begin position="27"/>
        <end position="277"/>
    </location>
</feature>
<dbReference type="PANTHER" id="PTHR33121:SF79">
    <property type="entry name" value="CYCLIC DI-GMP PHOSPHODIESTERASE PDED-RELATED"/>
    <property type="match status" value="1"/>
</dbReference>
<dbReference type="Pfam" id="PF00563">
    <property type="entry name" value="EAL"/>
    <property type="match status" value="1"/>
</dbReference>
<evidence type="ECO:0000259" key="1">
    <source>
        <dbReference type="PROSITE" id="PS50883"/>
    </source>
</evidence>
<evidence type="ECO:0000313" key="3">
    <source>
        <dbReference type="Proteomes" id="UP001205601"/>
    </source>
</evidence>